<evidence type="ECO:0000256" key="3">
    <source>
        <dbReference type="ARBA" id="ARBA00023004"/>
    </source>
</evidence>
<reference evidence="5" key="1">
    <citation type="journal article" date="2023" name="Mol. Phylogenet. Evol.">
        <title>Genome-scale phylogeny and comparative genomics of the fungal order Sordariales.</title>
        <authorList>
            <person name="Hensen N."/>
            <person name="Bonometti L."/>
            <person name="Westerberg I."/>
            <person name="Brannstrom I.O."/>
            <person name="Guillou S."/>
            <person name="Cros-Aarteil S."/>
            <person name="Calhoun S."/>
            <person name="Haridas S."/>
            <person name="Kuo A."/>
            <person name="Mondo S."/>
            <person name="Pangilinan J."/>
            <person name="Riley R."/>
            <person name="LaButti K."/>
            <person name="Andreopoulos B."/>
            <person name="Lipzen A."/>
            <person name="Chen C."/>
            <person name="Yan M."/>
            <person name="Daum C."/>
            <person name="Ng V."/>
            <person name="Clum A."/>
            <person name="Steindorff A."/>
            <person name="Ohm R.A."/>
            <person name="Martin F."/>
            <person name="Silar P."/>
            <person name="Natvig D.O."/>
            <person name="Lalanne C."/>
            <person name="Gautier V."/>
            <person name="Ament-Velasquez S.L."/>
            <person name="Kruys A."/>
            <person name="Hutchinson M.I."/>
            <person name="Powell A.J."/>
            <person name="Barry K."/>
            <person name="Miller A.N."/>
            <person name="Grigoriev I.V."/>
            <person name="Debuchy R."/>
            <person name="Gladieux P."/>
            <person name="Hiltunen Thoren M."/>
            <person name="Johannesson H."/>
        </authorList>
    </citation>
    <scope>NUCLEOTIDE SEQUENCE</scope>
    <source>
        <strain evidence="5">PSN293</strain>
    </source>
</reference>
<dbReference type="InterPro" id="IPR001128">
    <property type="entry name" value="Cyt_P450"/>
</dbReference>
<evidence type="ECO:0000313" key="5">
    <source>
        <dbReference type="EMBL" id="KAK4208967.1"/>
    </source>
</evidence>
<dbReference type="GO" id="GO:0020037">
    <property type="term" value="F:heme binding"/>
    <property type="evidence" value="ECO:0007669"/>
    <property type="project" value="InterPro"/>
</dbReference>
<dbReference type="InterPro" id="IPR036396">
    <property type="entry name" value="Cyt_P450_sf"/>
</dbReference>
<organism evidence="5 6">
    <name type="scientific">Rhypophila decipiens</name>
    <dbReference type="NCBI Taxonomy" id="261697"/>
    <lineage>
        <taxon>Eukaryota</taxon>
        <taxon>Fungi</taxon>
        <taxon>Dikarya</taxon>
        <taxon>Ascomycota</taxon>
        <taxon>Pezizomycotina</taxon>
        <taxon>Sordariomycetes</taxon>
        <taxon>Sordariomycetidae</taxon>
        <taxon>Sordariales</taxon>
        <taxon>Naviculisporaceae</taxon>
        <taxon>Rhypophila</taxon>
    </lineage>
</organism>
<dbReference type="EMBL" id="MU858221">
    <property type="protein sequence ID" value="KAK4208967.1"/>
    <property type="molecule type" value="Genomic_DNA"/>
</dbReference>
<name>A0AAN6Y2K7_9PEZI</name>
<reference evidence="5" key="2">
    <citation type="submission" date="2023-05" db="EMBL/GenBank/DDBJ databases">
        <authorList>
            <consortium name="Lawrence Berkeley National Laboratory"/>
            <person name="Steindorff A."/>
            <person name="Hensen N."/>
            <person name="Bonometti L."/>
            <person name="Westerberg I."/>
            <person name="Brannstrom I.O."/>
            <person name="Guillou S."/>
            <person name="Cros-Aarteil S."/>
            <person name="Calhoun S."/>
            <person name="Haridas S."/>
            <person name="Kuo A."/>
            <person name="Mondo S."/>
            <person name="Pangilinan J."/>
            <person name="Riley R."/>
            <person name="Labutti K."/>
            <person name="Andreopoulos B."/>
            <person name="Lipzen A."/>
            <person name="Chen C."/>
            <person name="Yanf M."/>
            <person name="Daum C."/>
            <person name="Ng V."/>
            <person name="Clum A."/>
            <person name="Ohm R."/>
            <person name="Martin F."/>
            <person name="Silar P."/>
            <person name="Natvig D."/>
            <person name="Lalanne C."/>
            <person name="Gautier V."/>
            <person name="Ament-Velasquez S.L."/>
            <person name="Kruys A."/>
            <person name="Hutchinson M.I."/>
            <person name="Powell A.J."/>
            <person name="Barry K."/>
            <person name="Miller A.N."/>
            <person name="Grigoriev I.V."/>
            <person name="Debuchy R."/>
            <person name="Gladieux P."/>
            <person name="Thoren M.H."/>
            <person name="Johannesson H."/>
        </authorList>
    </citation>
    <scope>NUCLEOTIDE SEQUENCE</scope>
    <source>
        <strain evidence="5">PSN293</strain>
    </source>
</reference>
<feature type="binding site" description="axial binding residue" evidence="4">
    <location>
        <position position="464"/>
    </location>
    <ligand>
        <name>heme</name>
        <dbReference type="ChEBI" id="CHEBI:30413"/>
    </ligand>
    <ligandPart>
        <name>Fe</name>
        <dbReference type="ChEBI" id="CHEBI:18248"/>
    </ligandPart>
</feature>
<accession>A0AAN6Y2K7</accession>
<comment type="cofactor">
    <cofactor evidence="4">
        <name>heme</name>
        <dbReference type="ChEBI" id="CHEBI:30413"/>
    </cofactor>
</comment>
<evidence type="ECO:0000256" key="1">
    <source>
        <dbReference type="ARBA" id="ARBA00022617"/>
    </source>
</evidence>
<dbReference type="Pfam" id="PF00067">
    <property type="entry name" value="p450"/>
    <property type="match status" value="1"/>
</dbReference>
<dbReference type="PANTHER" id="PTHR24305:SF222">
    <property type="entry name" value="CYTOCHROME P450 MONOOXYGENASE STCS"/>
    <property type="match status" value="1"/>
</dbReference>
<dbReference type="Gene3D" id="1.10.630.10">
    <property type="entry name" value="Cytochrome P450"/>
    <property type="match status" value="1"/>
</dbReference>
<dbReference type="CDD" id="cd11051">
    <property type="entry name" value="CYP59-like"/>
    <property type="match status" value="1"/>
</dbReference>
<dbReference type="GO" id="GO:0005506">
    <property type="term" value="F:iron ion binding"/>
    <property type="evidence" value="ECO:0007669"/>
    <property type="project" value="InterPro"/>
</dbReference>
<sequence>MIWAPLLAALGVLLSWLYVTLRRSRSRYRDFPQLPNSFLFGHLKAFDQAMRTGIPDRDGHPDQVFLAIHEKLGRPPLFLVDFWPVRVPMLIVCDHDMAEQISKMSNLFPWSTPKADVTSHLDHLLGPTNILSLQGHEWKQTRRKFNYSFSHQNLSSCIPTIVDKAGIFLRNLDHFAATQQDFSLMKMATNLTFDVIGAVVMDMDLNAQCLDEAEQGELVSLHLDLIESFTGAHAESASWMAPQKVMKRRRLGNRINELVDDIILETKKKIEHDPEYASKSVLANRLRTASDAPELPNETRDQIKIFLVAGHDTTSIMLSFAFYELSRSPRILAALRAELDDLFGPETDPSVVQAKLRGPDGEGLLGKMEYVSAVIKEVLRLYPPAGTARTSRTGTNFQVTSPSDGKTYCLDGPTLYTCNTIIHRDRNVYGENANEFVPERWLGSAAKEIPASAWRAFERGPRNCIGQELANLEARVVIALVARKYDFVKVGLGGFVLDEKDRPVLGEDARVKTQSNMYNILQITSKPADGMMMKVKLAN</sequence>
<dbReference type="PRINTS" id="PR00463">
    <property type="entry name" value="EP450I"/>
</dbReference>
<evidence type="ECO:0000256" key="4">
    <source>
        <dbReference type="PIRSR" id="PIRSR602401-1"/>
    </source>
</evidence>
<dbReference type="GO" id="GO:0004497">
    <property type="term" value="F:monooxygenase activity"/>
    <property type="evidence" value="ECO:0007669"/>
    <property type="project" value="InterPro"/>
</dbReference>
<dbReference type="InterPro" id="IPR002401">
    <property type="entry name" value="Cyt_P450_E_grp-I"/>
</dbReference>
<evidence type="ECO:0000256" key="2">
    <source>
        <dbReference type="ARBA" id="ARBA00022723"/>
    </source>
</evidence>
<keyword evidence="2 4" id="KW-0479">Metal-binding</keyword>
<gene>
    <name evidence="5" type="ORF">QBC37DRAFT_352611</name>
</gene>
<protein>
    <submittedName>
        <fullName evidence="5">Cytochrome P450</fullName>
    </submittedName>
</protein>
<dbReference type="InterPro" id="IPR050121">
    <property type="entry name" value="Cytochrome_P450_monoxygenase"/>
</dbReference>
<dbReference type="SUPFAM" id="SSF48264">
    <property type="entry name" value="Cytochrome P450"/>
    <property type="match status" value="1"/>
</dbReference>
<comment type="caution">
    <text evidence="5">The sequence shown here is derived from an EMBL/GenBank/DDBJ whole genome shotgun (WGS) entry which is preliminary data.</text>
</comment>
<dbReference type="Proteomes" id="UP001301769">
    <property type="component" value="Unassembled WGS sequence"/>
</dbReference>
<dbReference type="PANTHER" id="PTHR24305">
    <property type="entry name" value="CYTOCHROME P450"/>
    <property type="match status" value="1"/>
</dbReference>
<dbReference type="GO" id="GO:0016705">
    <property type="term" value="F:oxidoreductase activity, acting on paired donors, with incorporation or reduction of molecular oxygen"/>
    <property type="evidence" value="ECO:0007669"/>
    <property type="project" value="InterPro"/>
</dbReference>
<keyword evidence="6" id="KW-1185">Reference proteome</keyword>
<keyword evidence="3 4" id="KW-0408">Iron</keyword>
<dbReference type="AlphaFoldDB" id="A0AAN6Y2K7"/>
<keyword evidence="1 4" id="KW-0349">Heme</keyword>
<proteinExistence type="predicted"/>
<evidence type="ECO:0000313" key="6">
    <source>
        <dbReference type="Proteomes" id="UP001301769"/>
    </source>
</evidence>
<dbReference type="PRINTS" id="PR00385">
    <property type="entry name" value="P450"/>
</dbReference>